<comment type="function">
    <text evidence="9">Component of the general transcription and DNA repair factor IIH (TFIIH) core complex which is involved in general and transcription-coupled nucleotide excision repair (NER) of damaged DNA.</text>
</comment>
<dbReference type="Pfam" id="PF18307">
    <property type="entry name" value="Tfb2_C"/>
    <property type="match status" value="1"/>
</dbReference>
<organism evidence="12 13">
    <name type="scientific">Caulochytrium protostelioides</name>
    <dbReference type="NCBI Taxonomy" id="1555241"/>
    <lineage>
        <taxon>Eukaryota</taxon>
        <taxon>Fungi</taxon>
        <taxon>Fungi incertae sedis</taxon>
        <taxon>Chytridiomycota</taxon>
        <taxon>Chytridiomycota incertae sedis</taxon>
        <taxon>Chytridiomycetes</taxon>
        <taxon>Caulochytriales</taxon>
        <taxon>Caulochytriaceae</taxon>
        <taxon>Caulochytrium</taxon>
    </lineage>
</organism>
<feature type="region of interest" description="Disordered" evidence="10">
    <location>
        <begin position="534"/>
        <end position="562"/>
    </location>
</feature>
<comment type="similarity">
    <text evidence="3 9">Belongs to the TFB2 family.</text>
</comment>
<dbReference type="EMBL" id="ML014233">
    <property type="protein sequence ID" value="RKP00144.1"/>
    <property type="molecule type" value="Genomic_DNA"/>
</dbReference>
<evidence type="ECO:0000256" key="1">
    <source>
        <dbReference type="ARBA" id="ARBA00002817"/>
    </source>
</evidence>
<keyword evidence="5 9" id="KW-0805">Transcription regulation</keyword>
<keyword evidence="6 9" id="KW-0804">Transcription</keyword>
<dbReference type="GO" id="GO:0001671">
    <property type="term" value="F:ATPase activator activity"/>
    <property type="evidence" value="ECO:0007669"/>
    <property type="project" value="InterPro"/>
</dbReference>
<dbReference type="Proteomes" id="UP000274922">
    <property type="component" value="Unassembled WGS sequence"/>
</dbReference>
<evidence type="ECO:0000256" key="3">
    <source>
        <dbReference type="ARBA" id="ARBA00007132"/>
    </source>
</evidence>
<proteinExistence type="inferred from homology"/>
<evidence type="ECO:0000313" key="12">
    <source>
        <dbReference type="EMBL" id="RKP00144.1"/>
    </source>
</evidence>
<comment type="subcellular location">
    <subcellularLocation>
        <location evidence="2 9">Nucleus</location>
    </subcellularLocation>
</comment>
<keyword evidence="13" id="KW-1185">Reference proteome</keyword>
<feature type="compositionally biased region" description="Low complexity" evidence="10">
    <location>
        <begin position="535"/>
        <end position="549"/>
    </location>
</feature>
<keyword evidence="7 9" id="KW-0234">DNA repair</keyword>
<evidence type="ECO:0000256" key="2">
    <source>
        <dbReference type="ARBA" id="ARBA00004123"/>
    </source>
</evidence>
<keyword evidence="4 9" id="KW-0227">DNA damage</keyword>
<accession>A0A4P9X4Y1</accession>
<evidence type="ECO:0000256" key="8">
    <source>
        <dbReference type="ARBA" id="ARBA00023242"/>
    </source>
</evidence>
<protein>
    <recommendedName>
        <fullName evidence="9">RNA polymerase II transcription factor B subunit 2</fullName>
    </recommendedName>
</protein>
<dbReference type="AlphaFoldDB" id="A0A4P9X4Y1"/>
<dbReference type="GO" id="GO:0003690">
    <property type="term" value="F:double-stranded DNA binding"/>
    <property type="evidence" value="ECO:0007669"/>
    <property type="project" value="TreeGrafter"/>
</dbReference>
<keyword evidence="8 9" id="KW-0539">Nucleus</keyword>
<dbReference type="Gene3D" id="3.30.70.2610">
    <property type="match status" value="1"/>
</dbReference>
<evidence type="ECO:0000256" key="5">
    <source>
        <dbReference type="ARBA" id="ARBA00023015"/>
    </source>
</evidence>
<evidence type="ECO:0000259" key="11">
    <source>
        <dbReference type="Pfam" id="PF18307"/>
    </source>
</evidence>
<evidence type="ECO:0000256" key="7">
    <source>
        <dbReference type="ARBA" id="ARBA00023204"/>
    </source>
</evidence>
<name>A0A4P9X4Y1_9FUNG</name>
<sequence length="562" mass="61093">MGPTAAAPGTKKAWSRPARKAAAAAASANTPSAAAAAAANAATSWNGALGSAPDVKPSAGATVKGLIEDYIANLPLAYRDRIYQQPATCLALFRFATPLGKQIIMRILYAAHPIPLADMKLWCTTDGEKELIRALEHLYRLHIIAIPDAPPPRPAASDGSGPGVALSPHFRQSLHNALTGSGDHASFGQESTAPDKHLVTQAMLDQYATERWEAVLHYLVGSPSGKRKRAVTKLLEHSGLMARANLTITSKGFQFLLQDVNVQVWAFLLQYLQMSDELKMDLVEVLGFLFQLGSLRFGASYSVDTLTETQKHMLEDLKPLGIVYQRKKKSSRFYPTRLATTLTSKTLLSSGADGDSATGHAAGGQSLTGEETGFIIVETNYRVYAYTSSALEIAVLSLFVNLKARFMNMVVGMITRDSVREALSKGISATQIIDYLTSQAHPELKKNNPVLPATVSDQIRLWEMEKERITPSHAWLYRDFARQDDYEATVAYAEAYNFVLWKNPTNRIIVVDARGQDQVRAYLKRAATAHTRAVPAGAPAGSQPSQSASQPPPSQELPVHVV</sequence>
<reference evidence="13" key="1">
    <citation type="journal article" date="2018" name="Nat. Microbiol.">
        <title>Leveraging single-cell genomics to expand the fungal tree of life.</title>
        <authorList>
            <person name="Ahrendt S.R."/>
            <person name="Quandt C.A."/>
            <person name="Ciobanu D."/>
            <person name="Clum A."/>
            <person name="Salamov A."/>
            <person name="Andreopoulos B."/>
            <person name="Cheng J.F."/>
            <person name="Woyke T."/>
            <person name="Pelin A."/>
            <person name="Henrissat B."/>
            <person name="Reynolds N.K."/>
            <person name="Benny G.L."/>
            <person name="Smith M.E."/>
            <person name="James T.Y."/>
            <person name="Grigoriev I.V."/>
        </authorList>
    </citation>
    <scope>NUCLEOTIDE SEQUENCE [LARGE SCALE GENOMIC DNA]</scope>
    <source>
        <strain evidence="13">ATCC 52028</strain>
    </source>
</reference>
<feature type="domain" description="Transcription factor Tfb2 C-terminal" evidence="11">
    <location>
        <begin position="457"/>
        <end position="524"/>
    </location>
</feature>
<dbReference type="GO" id="GO:0000439">
    <property type="term" value="C:transcription factor TFIIH core complex"/>
    <property type="evidence" value="ECO:0007669"/>
    <property type="project" value="InterPro"/>
</dbReference>
<dbReference type="InterPro" id="IPR040662">
    <property type="entry name" value="Tfb2_C"/>
</dbReference>
<dbReference type="Pfam" id="PF03849">
    <property type="entry name" value="Tfb2"/>
    <property type="match status" value="1"/>
</dbReference>
<dbReference type="NCBIfam" id="TIGR00625">
    <property type="entry name" value="tfb2"/>
    <property type="match status" value="1"/>
</dbReference>
<dbReference type="STRING" id="1555241.A0A4P9X4Y1"/>
<dbReference type="GO" id="GO:0006289">
    <property type="term" value="P:nucleotide-excision repair"/>
    <property type="evidence" value="ECO:0007669"/>
    <property type="project" value="InterPro"/>
</dbReference>
<dbReference type="OrthoDB" id="364513at2759"/>
<dbReference type="PANTHER" id="PTHR13152">
    <property type="entry name" value="TFIIH, POLYPEPTIDE 4"/>
    <property type="match status" value="1"/>
</dbReference>
<evidence type="ECO:0000256" key="9">
    <source>
        <dbReference type="RuleBase" id="RU364024"/>
    </source>
</evidence>
<evidence type="ECO:0000256" key="6">
    <source>
        <dbReference type="ARBA" id="ARBA00023163"/>
    </source>
</evidence>
<dbReference type="GO" id="GO:0005675">
    <property type="term" value="C:transcription factor TFIIH holo complex"/>
    <property type="evidence" value="ECO:0007669"/>
    <property type="project" value="TreeGrafter"/>
</dbReference>
<gene>
    <name evidence="12" type="ORF">CXG81DRAFT_13583</name>
</gene>
<evidence type="ECO:0000313" key="13">
    <source>
        <dbReference type="Proteomes" id="UP000274922"/>
    </source>
</evidence>
<evidence type="ECO:0000256" key="4">
    <source>
        <dbReference type="ARBA" id="ARBA00022763"/>
    </source>
</evidence>
<comment type="function">
    <text evidence="1">Component of the general transcription and DNA repair factor IIH (TFIIH) core complex, which is involved in general and transcription-coupled nucleotide excision repair (NER) of damaged DNA and, when complexed to TFIIK, in RNA transcription by RNA polymerase II. In NER, TFIIH acts by opening DNA around the lesion to allow the excision of the damaged oligonucleotide and its replacement by a new DNA fragment. In transcription, TFIIH has an essential role in transcription initiation. When the pre-initiation complex (PIC) has been established, TFIIH is required for promoter opening and promoter escape. Phosphorylation of the C-terminal tail (CTD) of the largest subunit of RNA polymerase II by the kinase module TFIIK controls the initiation of transcription.</text>
</comment>
<dbReference type="PANTHER" id="PTHR13152:SF0">
    <property type="entry name" value="GENERAL TRANSCRIPTION FACTOR IIH SUBUNIT 4"/>
    <property type="match status" value="1"/>
</dbReference>
<dbReference type="InterPro" id="IPR004598">
    <property type="entry name" value="TFIIH_p52/Tfb2"/>
</dbReference>
<evidence type="ECO:0000256" key="10">
    <source>
        <dbReference type="SAM" id="MobiDB-lite"/>
    </source>
</evidence>